<evidence type="ECO:0000313" key="3">
    <source>
        <dbReference type="EMBL" id="KAJ6812854.1"/>
    </source>
</evidence>
<dbReference type="SUPFAM" id="SSF52799">
    <property type="entry name" value="(Phosphotyrosine protein) phosphatases II"/>
    <property type="match status" value="1"/>
</dbReference>
<reference evidence="3" key="2">
    <citation type="submission" date="2023-04" db="EMBL/GenBank/DDBJ databases">
        <authorList>
            <person name="Bruccoleri R.E."/>
            <person name="Oakeley E.J."/>
            <person name="Faust A.-M."/>
            <person name="Dessus-Babus S."/>
            <person name="Altorfer M."/>
            <person name="Burckhardt D."/>
            <person name="Oertli M."/>
            <person name="Naumann U."/>
            <person name="Petersen F."/>
            <person name="Wong J."/>
        </authorList>
    </citation>
    <scope>NUCLEOTIDE SEQUENCE</scope>
    <source>
        <strain evidence="3">GSM-AAB239-AS_SAM_17_03QT</strain>
        <tissue evidence="3">Leaf</tissue>
    </source>
</reference>
<dbReference type="GO" id="GO:0019988">
    <property type="term" value="P:charged-tRNA amino acid modification"/>
    <property type="evidence" value="ECO:0007669"/>
    <property type="project" value="InterPro"/>
</dbReference>
<evidence type="ECO:0000259" key="1">
    <source>
        <dbReference type="Pfam" id="PF04179"/>
    </source>
</evidence>
<protein>
    <submittedName>
        <fullName evidence="3">tRNA A64-2'-O-ribosylphosphate transferase isoform X1</fullName>
    </submittedName>
</protein>
<dbReference type="PANTHER" id="PTHR31811">
    <property type="entry name" value="TRNA A64-2'-O-RIBOSYLPHOSPHATE TRANSFERASE"/>
    <property type="match status" value="1"/>
</dbReference>
<dbReference type="EMBL" id="JANAVB010030817">
    <property type="protein sequence ID" value="KAJ6812854.1"/>
    <property type="molecule type" value="Genomic_DNA"/>
</dbReference>
<evidence type="ECO:0000313" key="4">
    <source>
        <dbReference type="EMBL" id="KAJ6838771.1"/>
    </source>
</evidence>
<dbReference type="InterPro" id="IPR033449">
    <property type="entry name" value="Rit1_N"/>
</dbReference>
<sequence length="567" mass="64315">MRGRQPYEEEEEEVVSMEEEVWEEENSRGRMCIYRACRSIKKRENSLLYNALRSIYEDSVFVSEISGIWPDLPLVANLRCGLWYSSRFHATCYFKSTDGHTNNCSFSTSRLNLHTAQIAGQKGGCIIVDSTRKGKRFPDSMSKTIPIWACVLNRSIHNHRLRHRRQNNNSLDSKEEEEERDSSSTTCLLLPNCETQEEEKDCISLCSWDCDLHLPLWVPRTEKSAIEDRLDKWTKQLEACGADIASLASLLKKPLRPLWISQNTLIWLNQVPHPDSWDFTPIILVSASQPNGTIQHRTNSNFSWRYIPGAGDDEESWARGLSPTLFWKHAFHLIDSGPDLCNHKVSEIVEKERVYHAQRGEFSPQVTVKKPNNLSTSNCQLLNSQLMDSSMSIQSSMGECSISWIGSTNIAVGTTFHVENVSDGVDCVLNCDSKSISFCSSSSDAYLHLPILASKVDRFSLLNSLPLAINFVKLNLSKQKKLLVCCHDGQDISICVCLAILTALFDERGSFDDGNCFRGTSITKWEMRKRLVFLCKFAVNAQPSRGNLKQVFAFLCREKDRLLAICT</sequence>
<comment type="caution">
    <text evidence="3">The sequence shown here is derived from an EMBL/GenBank/DDBJ whole genome shotgun (WGS) entry which is preliminary data.</text>
</comment>
<dbReference type="InterPro" id="IPR033421">
    <property type="entry name" value="Rit1_DUSP-like"/>
</dbReference>
<dbReference type="EMBL" id="JANAVB010010599">
    <property type="protein sequence ID" value="KAJ6838771.1"/>
    <property type="molecule type" value="Genomic_DNA"/>
</dbReference>
<gene>
    <name evidence="3" type="ORF">M6B38_145960</name>
    <name evidence="4" type="ORF">M6B38_319435</name>
</gene>
<dbReference type="Pfam" id="PF17184">
    <property type="entry name" value="Rit1_C"/>
    <property type="match status" value="1"/>
</dbReference>
<feature type="domain" description="Rit1 DUSP-like" evidence="1">
    <location>
        <begin position="446"/>
        <end position="555"/>
    </location>
</feature>
<dbReference type="PANTHER" id="PTHR31811:SF0">
    <property type="entry name" value="TRNA A64-2'-O-RIBOSYLPHOSPHATE TRANSFERASE"/>
    <property type="match status" value="1"/>
</dbReference>
<dbReference type="AlphaFoldDB" id="A0AAX6F8Z3"/>
<dbReference type="Pfam" id="PF04179">
    <property type="entry name" value="Init_tRNA_PT"/>
    <property type="match status" value="1"/>
</dbReference>
<evidence type="ECO:0000313" key="5">
    <source>
        <dbReference type="Proteomes" id="UP001140949"/>
    </source>
</evidence>
<accession>A0AAX6F8Z3</accession>
<dbReference type="Gene3D" id="3.90.190.10">
    <property type="entry name" value="Protein tyrosine phosphatase superfamily"/>
    <property type="match status" value="1"/>
</dbReference>
<proteinExistence type="predicted"/>
<organism evidence="3 5">
    <name type="scientific">Iris pallida</name>
    <name type="common">Sweet iris</name>
    <dbReference type="NCBI Taxonomy" id="29817"/>
    <lineage>
        <taxon>Eukaryota</taxon>
        <taxon>Viridiplantae</taxon>
        <taxon>Streptophyta</taxon>
        <taxon>Embryophyta</taxon>
        <taxon>Tracheophyta</taxon>
        <taxon>Spermatophyta</taxon>
        <taxon>Magnoliopsida</taxon>
        <taxon>Liliopsida</taxon>
        <taxon>Asparagales</taxon>
        <taxon>Iridaceae</taxon>
        <taxon>Iridoideae</taxon>
        <taxon>Irideae</taxon>
        <taxon>Iris</taxon>
    </lineage>
</organism>
<dbReference type="InterPro" id="IPR029021">
    <property type="entry name" value="Prot-tyrosine_phosphatase-like"/>
</dbReference>
<dbReference type="GO" id="GO:0005737">
    <property type="term" value="C:cytoplasm"/>
    <property type="evidence" value="ECO:0007669"/>
    <property type="project" value="TreeGrafter"/>
</dbReference>
<feature type="domain" description="Rit1 N-terminal" evidence="2">
    <location>
        <begin position="42"/>
        <end position="350"/>
    </location>
</feature>
<reference evidence="3" key="1">
    <citation type="journal article" date="2023" name="GigaByte">
        <title>Genome assembly of the bearded iris, Iris pallida Lam.</title>
        <authorList>
            <person name="Bruccoleri R.E."/>
            <person name="Oakeley E.J."/>
            <person name="Faust A.M.E."/>
            <person name="Altorfer M."/>
            <person name="Dessus-Babus S."/>
            <person name="Burckhardt D."/>
            <person name="Oertli M."/>
            <person name="Naumann U."/>
            <person name="Petersen F."/>
            <person name="Wong J."/>
        </authorList>
    </citation>
    <scope>NUCLEOTIDE SEQUENCE</scope>
    <source>
        <strain evidence="3">GSM-AAB239-AS_SAM_17_03QT</strain>
    </source>
</reference>
<keyword evidence="5" id="KW-1185">Reference proteome</keyword>
<name>A0AAX6F8Z3_IRIPA</name>
<dbReference type="GO" id="GO:0043399">
    <property type="term" value="F:tRNA adenosine(64)-2'-O-ribosylphosphate transferase activity"/>
    <property type="evidence" value="ECO:0007669"/>
    <property type="project" value="InterPro"/>
</dbReference>
<dbReference type="PIRSF" id="PIRSF007747">
    <property type="entry name" value="Ribosyl_Ptfrase"/>
    <property type="match status" value="1"/>
</dbReference>
<dbReference type="Proteomes" id="UP001140949">
    <property type="component" value="Unassembled WGS sequence"/>
</dbReference>
<keyword evidence="3" id="KW-0808">Transferase</keyword>
<dbReference type="InterPro" id="IPR007306">
    <property type="entry name" value="Rit1"/>
</dbReference>
<evidence type="ECO:0000259" key="2">
    <source>
        <dbReference type="Pfam" id="PF17184"/>
    </source>
</evidence>